<accession>A0A9W6RI35</accession>
<dbReference type="InterPro" id="IPR018456">
    <property type="entry name" value="PTR2_symporter_CS"/>
</dbReference>
<comment type="subcellular location">
    <subcellularLocation>
        <location evidence="1">Cell membrane</location>
        <topology evidence="1">Multi-pass membrane protein</topology>
    </subcellularLocation>
    <subcellularLocation>
        <location evidence="8">Membrane</location>
        <topology evidence="8">Multi-pass membrane protein</topology>
    </subcellularLocation>
</comment>
<evidence type="ECO:0000259" key="10">
    <source>
        <dbReference type="PROSITE" id="PS50850"/>
    </source>
</evidence>
<dbReference type="PROSITE" id="PS01023">
    <property type="entry name" value="PTR2_2"/>
    <property type="match status" value="1"/>
</dbReference>
<evidence type="ECO:0000256" key="4">
    <source>
        <dbReference type="ARBA" id="ARBA00022475"/>
    </source>
</evidence>
<evidence type="ECO:0000256" key="7">
    <source>
        <dbReference type="ARBA" id="ARBA00023136"/>
    </source>
</evidence>
<dbReference type="NCBIfam" id="TIGR00924">
    <property type="entry name" value="yjdL_sub1_fam"/>
    <property type="match status" value="1"/>
</dbReference>
<feature type="transmembrane region" description="Helical" evidence="9">
    <location>
        <begin position="94"/>
        <end position="110"/>
    </location>
</feature>
<dbReference type="CDD" id="cd17346">
    <property type="entry name" value="MFS_DtpA_like"/>
    <property type="match status" value="1"/>
</dbReference>
<evidence type="ECO:0000313" key="11">
    <source>
        <dbReference type="EMBL" id="GLY76456.1"/>
    </source>
</evidence>
<organism evidence="11 12">
    <name type="scientific">Actinoallomurus iriomotensis</name>
    <dbReference type="NCBI Taxonomy" id="478107"/>
    <lineage>
        <taxon>Bacteria</taxon>
        <taxon>Bacillati</taxon>
        <taxon>Actinomycetota</taxon>
        <taxon>Actinomycetes</taxon>
        <taxon>Streptosporangiales</taxon>
        <taxon>Thermomonosporaceae</taxon>
        <taxon>Actinoallomurus</taxon>
    </lineage>
</organism>
<dbReference type="GO" id="GO:1904680">
    <property type="term" value="F:peptide transmembrane transporter activity"/>
    <property type="evidence" value="ECO:0007669"/>
    <property type="project" value="InterPro"/>
</dbReference>
<evidence type="ECO:0000256" key="2">
    <source>
        <dbReference type="ARBA" id="ARBA00005982"/>
    </source>
</evidence>
<dbReference type="RefSeq" id="WP_285624837.1">
    <property type="nucleotide sequence ID" value="NZ_BSTJ01000005.1"/>
</dbReference>
<comment type="caution">
    <text evidence="11">The sequence shown here is derived from an EMBL/GenBank/DDBJ whole genome shotgun (WGS) entry which is preliminary data.</text>
</comment>
<dbReference type="PROSITE" id="PS50850">
    <property type="entry name" value="MFS"/>
    <property type="match status" value="1"/>
</dbReference>
<dbReference type="InterPro" id="IPR000109">
    <property type="entry name" value="POT_fam"/>
</dbReference>
<gene>
    <name evidence="11" type="primary">yclF</name>
    <name evidence="11" type="ORF">Airi01_047230</name>
</gene>
<evidence type="ECO:0000256" key="9">
    <source>
        <dbReference type="SAM" id="Phobius"/>
    </source>
</evidence>
<keyword evidence="5 8" id="KW-0812">Transmembrane</keyword>
<dbReference type="Gene3D" id="1.20.1250.20">
    <property type="entry name" value="MFS general substrate transporter like domains"/>
    <property type="match status" value="1"/>
</dbReference>
<dbReference type="AlphaFoldDB" id="A0A9W6RI35"/>
<evidence type="ECO:0000256" key="3">
    <source>
        <dbReference type="ARBA" id="ARBA00022448"/>
    </source>
</evidence>
<evidence type="ECO:0000313" key="12">
    <source>
        <dbReference type="Proteomes" id="UP001165135"/>
    </source>
</evidence>
<sequence>MAASATDACRERRFLGHPRGLATLFLTEMWERFSFYGMRSILVLFLAAPAAEHGLGLADGTAKALAGVYSAMVYLVTLPGGWIADRMLGPRPSVLYGGVIIMLGHIAMAMPGGAGFVYLGLTLIIAGTGLLKPNIATLVGHLYGEDEDARRDAGFSIFYMGINLGAFLAPLVVGTLGQKVSWHLGFGVAAVGMALGLAQYVLGRRHLPGGRPSRRLDDRERRHLHTAVLAGSAAVAAIVLLGAATGTLTLDNITWAVAVVPLGVAVAYFAFMFFGSHEITSEERARLRAYVWLFAAASVFWMVYDQAATELTTFAQHKTDLSVAGWDVPSSWLQAINPIMVIVLAPAFAALWVRTGDRLSTPLKFTAAMVLVGLSFVVMMFAAAKASHGVRVSALWLVVTYLIQTTGELCLSPVGLSVTTKLAPRAFASQMIGLWYLAIAVGDAVGGQMTRLAGTVLSEPAYFLTLALLALVTGAALAAGIRPLRALMAEHPASD</sequence>
<feature type="transmembrane region" description="Helical" evidence="9">
    <location>
        <begin position="332"/>
        <end position="353"/>
    </location>
</feature>
<feature type="domain" description="Major facilitator superfamily (MFS) profile" evidence="10">
    <location>
        <begin position="23"/>
        <end position="485"/>
    </location>
</feature>
<dbReference type="InterPro" id="IPR050171">
    <property type="entry name" value="MFS_Transporters"/>
</dbReference>
<feature type="transmembrane region" description="Helical" evidence="9">
    <location>
        <begin position="182"/>
        <end position="203"/>
    </location>
</feature>
<feature type="transmembrane region" description="Helical" evidence="9">
    <location>
        <begin position="390"/>
        <end position="410"/>
    </location>
</feature>
<evidence type="ECO:0000256" key="1">
    <source>
        <dbReference type="ARBA" id="ARBA00004651"/>
    </source>
</evidence>
<evidence type="ECO:0000256" key="8">
    <source>
        <dbReference type="RuleBase" id="RU003755"/>
    </source>
</evidence>
<evidence type="ECO:0000256" key="6">
    <source>
        <dbReference type="ARBA" id="ARBA00022989"/>
    </source>
</evidence>
<dbReference type="EMBL" id="BSTJ01000005">
    <property type="protein sequence ID" value="GLY76456.1"/>
    <property type="molecule type" value="Genomic_DNA"/>
</dbReference>
<feature type="transmembrane region" description="Helical" evidence="9">
    <location>
        <begin position="365"/>
        <end position="384"/>
    </location>
</feature>
<feature type="transmembrane region" description="Helical" evidence="9">
    <location>
        <begin position="63"/>
        <end position="82"/>
    </location>
</feature>
<comment type="similarity">
    <text evidence="2 8">Belongs to the major facilitator superfamily. Proton-dependent oligopeptide transporter (POT/PTR) (TC 2.A.17) family.</text>
</comment>
<feature type="transmembrane region" description="Helical" evidence="9">
    <location>
        <begin position="155"/>
        <end position="176"/>
    </location>
</feature>
<dbReference type="SUPFAM" id="SSF103473">
    <property type="entry name" value="MFS general substrate transporter"/>
    <property type="match status" value="1"/>
</dbReference>
<feature type="transmembrane region" description="Helical" evidence="9">
    <location>
        <begin position="461"/>
        <end position="481"/>
    </location>
</feature>
<feature type="transmembrane region" description="Helical" evidence="9">
    <location>
        <begin position="116"/>
        <end position="143"/>
    </location>
</feature>
<dbReference type="PANTHER" id="PTHR23517:SF15">
    <property type="entry name" value="PROTON-DEPENDENT OLIGOPEPTIDE FAMILY TRANSPORT PROTEIN"/>
    <property type="match status" value="1"/>
</dbReference>
<feature type="transmembrane region" description="Helical" evidence="9">
    <location>
        <begin position="422"/>
        <end position="441"/>
    </location>
</feature>
<dbReference type="InterPro" id="IPR036259">
    <property type="entry name" value="MFS_trans_sf"/>
</dbReference>
<evidence type="ECO:0000256" key="5">
    <source>
        <dbReference type="ARBA" id="ARBA00022692"/>
    </source>
</evidence>
<dbReference type="InterPro" id="IPR005279">
    <property type="entry name" value="Dipep/tripep_permease"/>
</dbReference>
<keyword evidence="7 9" id="KW-0472">Membrane</keyword>
<proteinExistence type="inferred from homology"/>
<dbReference type="InterPro" id="IPR020846">
    <property type="entry name" value="MFS_dom"/>
</dbReference>
<dbReference type="GO" id="GO:0006857">
    <property type="term" value="P:oligopeptide transport"/>
    <property type="evidence" value="ECO:0007669"/>
    <property type="project" value="InterPro"/>
</dbReference>
<dbReference type="GO" id="GO:0005886">
    <property type="term" value="C:plasma membrane"/>
    <property type="evidence" value="ECO:0007669"/>
    <property type="project" value="UniProtKB-SubCell"/>
</dbReference>
<feature type="transmembrane region" description="Helical" evidence="9">
    <location>
        <begin position="287"/>
        <end position="304"/>
    </location>
</feature>
<keyword evidence="4" id="KW-1003">Cell membrane</keyword>
<keyword evidence="6 9" id="KW-1133">Transmembrane helix</keyword>
<keyword evidence="3 8" id="KW-0813">Transport</keyword>
<protein>
    <submittedName>
        <fullName evidence="11">Transporter YclF</fullName>
    </submittedName>
</protein>
<dbReference type="Pfam" id="PF00854">
    <property type="entry name" value="PTR2"/>
    <property type="match status" value="1"/>
</dbReference>
<reference evidence="11" key="1">
    <citation type="submission" date="2023-03" db="EMBL/GenBank/DDBJ databases">
        <title>Actinoallomurus iriomotensis NBRC 103681.</title>
        <authorList>
            <person name="Ichikawa N."/>
            <person name="Sato H."/>
            <person name="Tonouchi N."/>
        </authorList>
    </citation>
    <scope>NUCLEOTIDE SEQUENCE</scope>
    <source>
        <strain evidence="11">NBRC 103681</strain>
    </source>
</reference>
<feature type="transmembrane region" description="Helical" evidence="9">
    <location>
        <begin position="33"/>
        <end position="51"/>
    </location>
</feature>
<feature type="transmembrane region" description="Helical" evidence="9">
    <location>
        <begin position="253"/>
        <end position="275"/>
    </location>
</feature>
<feature type="transmembrane region" description="Helical" evidence="9">
    <location>
        <begin position="224"/>
        <end position="247"/>
    </location>
</feature>
<dbReference type="Proteomes" id="UP001165135">
    <property type="component" value="Unassembled WGS sequence"/>
</dbReference>
<dbReference type="PANTHER" id="PTHR23517">
    <property type="entry name" value="RESISTANCE PROTEIN MDTM, PUTATIVE-RELATED-RELATED"/>
    <property type="match status" value="1"/>
</dbReference>
<name>A0A9W6RI35_9ACTN</name>